<proteinExistence type="predicted"/>
<evidence type="ECO:0000313" key="3">
    <source>
        <dbReference type="Proteomes" id="UP000053875"/>
    </source>
</evidence>
<name>A0A093G3M0_DRYPU</name>
<dbReference type="PANTHER" id="PTHR22803">
    <property type="entry name" value="MANNOSE, PHOSPHOLIPASE, LECTIN RECEPTOR RELATED"/>
    <property type="match status" value="1"/>
</dbReference>
<dbReference type="AlphaFoldDB" id="A0A093G3M0"/>
<feature type="non-terminal residue" evidence="2">
    <location>
        <position position="373"/>
    </location>
</feature>
<feature type="non-terminal residue" evidence="2">
    <location>
        <position position="1"/>
    </location>
</feature>
<feature type="domain" description="C-type lectin" evidence="1">
    <location>
        <begin position="15"/>
        <end position="96"/>
    </location>
</feature>
<dbReference type="PROSITE" id="PS50041">
    <property type="entry name" value="C_TYPE_LECTIN_2"/>
    <property type="match status" value="3"/>
</dbReference>
<organism evidence="2 3">
    <name type="scientific">Dryobates pubescens</name>
    <name type="common">Downy woodpecker</name>
    <name type="synonym">Picoides pubescens</name>
    <dbReference type="NCBI Taxonomy" id="118200"/>
    <lineage>
        <taxon>Eukaryota</taxon>
        <taxon>Metazoa</taxon>
        <taxon>Chordata</taxon>
        <taxon>Craniata</taxon>
        <taxon>Vertebrata</taxon>
        <taxon>Euteleostomi</taxon>
        <taxon>Archelosauria</taxon>
        <taxon>Archosauria</taxon>
        <taxon>Dinosauria</taxon>
        <taxon>Saurischia</taxon>
        <taxon>Theropoda</taxon>
        <taxon>Coelurosauria</taxon>
        <taxon>Aves</taxon>
        <taxon>Neognathae</taxon>
        <taxon>Neoaves</taxon>
        <taxon>Telluraves</taxon>
        <taxon>Coraciimorphae</taxon>
        <taxon>Piciformes</taxon>
        <taxon>Picidae</taxon>
        <taxon>Dryobates</taxon>
    </lineage>
</organism>
<dbReference type="Proteomes" id="UP000053875">
    <property type="component" value="Unassembled WGS sequence"/>
</dbReference>
<reference evidence="2 3" key="1">
    <citation type="submission" date="2014-04" db="EMBL/GenBank/DDBJ databases">
        <title>Genome evolution of avian class.</title>
        <authorList>
            <person name="Zhang G."/>
            <person name="Li C."/>
        </authorList>
    </citation>
    <scope>NUCLEOTIDE SEQUENCE [LARGE SCALE GENOMIC DNA]</scope>
    <source>
        <strain evidence="2">BGI_N307</strain>
    </source>
</reference>
<dbReference type="Pfam" id="PF00059">
    <property type="entry name" value="Lectin_C"/>
    <property type="match status" value="3"/>
</dbReference>
<dbReference type="SUPFAM" id="SSF56436">
    <property type="entry name" value="C-type lectin-like"/>
    <property type="match status" value="3"/>
</dbReference>
<dbReference type="InterPro" id="IPR016186">
    <property type="entry name" value="C-type_lectin-like/link_sf"/>
</dbReference>
<dbReference type="InterPro" id="IPR050111">
    <property type="entry name" value="C-type_lectin/snaclec_domain"/>
</dbReference>
<dbReference type="FunFam" id="3.10.100.10:FF:000016">
    <property type="entry name" value="macrophage mannose receptor 1"/>
    <property type="match status" value="1"/>
</dbReference>
<feature type="domain" description="C-type lectin" evidence="1">
    <location>
        <begin position="147"/>
        <end position="263"/>
    </location>
</feature>
<dbReference type="Gene3D" id="3.10.100.10">
    <property type="entry name" value="Mannose-Binding Protein A, subunit A"/>
    <property type="match status" value="3"/>
</dbReference>
<dbReference type="STRING" id="118200.A0A093G3M0"/>
<dbReference type="EMBL" id="KL215176">
    <property type="protein sequence ID" value="KFV63728.1"/>
    <property type="molecule type" value="Genomic_DNA"/>
</dbReference>
<keyword evidence="3" id="KW-1185">Reference proteome</keyword>
<evidence type="ECO:0000313" key="2">
    <source>
        <dbReference type="EMBL" id="KFV63728.1"/>
    </source>
</evidence>
<feature type="domain" description="C-type lectin" evidence="1">
    <location>
        <begin position="288"/>
        <end position="373"/>
    </location>
</feature>
<dbReference type="InterPro" id="IPR001304">
    <property type="entry name" value="C-type_lectin-like"/>
</dbReference>
<keyword evidence="2" id="KW-0675">Receptor</keyword>
<gene>
    <name evidence="2" type="ORF">N307_14517</name>
</gene>
<protein>
    <submittedName>
        <fullName evidence="2">Macrophage mannose receptor 1</fullName>
    </submittedName>
</protein>
<dbReference type="InterPro" id="IPR016187">
    <property type="entry name" value="CTDL_fold"/>
</dbReference>
<dbReference type="PRINTS" id="PR01504">
    <property type="entry name" value="PNCREATITSAP"/>
</dbReference>
<evidence type="ECO:0000259" key="1">
    <source>
        <dbReference type="PROSITE" id="PS50041"/>
    </source>
</evidence>
<dbReference type="SMART" id="SM00034">
    <property type="entry name" value="CLECT"/>
    <property type="match status" value="3"/>
</dbReference>
<accession>A0A093G3M0</accession>
<sequence>TDRFWTKDVSTGILYQISSDSALPWQQARKSCQQQGAELLSITEIHEQEYVEELIKNFSSTLWIGLNSLNFNSGWQWAGGSPFRYLNWAPASLNLPWGSLQPLPLLLALATKEQRLSPPHCNLPAGSCREQGEELKSITCPDGWWPYAGHCYSIQREPKAWKDALASCRKQGGDLTSVHNIAEFSFLVSQLGYKPTEELWLGLNDLKAQFSLEWSDRTPVTFTSWRRGQPSYTKGLERCVAMKGQDGYWATDVCDKELGYSCKKKPSSPSSGREKIEDPGCQKGWSRYDSHCYLVGSALLTFSEAKKTCEGSKAYLATVESRNEQAFLISLVGLRPEEYFWIGLSSTEEGGSFRWSSGGTALFTHWSAAMPGQ</sequence>
<dbReference type="CDD" id="cd00037">
    <property type="entry name" value="CLECT"/>
    <property type="match status" value="3"/>
</dbReference>